<gene>
    <name evidence="7" type="ORF">N0V83_003727</name>
</gene>
<evidence type="ECO:0000259" key="6">
    <source>
        <dbReference type="Pfam" id="PF01494"/>
    </source>
</evidence>
<sequence length="414" mass="45947">MEIIIVGAGIAGLSAGIGLRRAGHKVIILEQSSLLHEVGAAITIKPNASRVLREWEFVPEQSGMVSIRKGTLYDGSNMKVLIPSYYKDCESTYGTPMYSVHREDLHNQLRDLATRKEGSGIPCDVQVKSKVVDYDAKNGKVTTENGEILQADLIIAADGVHSKAVQHVLSEGETVKTEATGWACMRWLVPREDFLSDPELAHMIWDSSTRYFTAAEGAAGLVWYPCRNNEVQNFLYLSRDFDTSHVGEDFRASVDNSMPLDYAKKHFDPVLQNVVKKARDVKFWKLVARGPIPTWHKDRLLLIGDAAHPMLTFQGQGGGQAIEDGAALEVLFDQFDDKEAIEDRLRLFEQVRKNRGSALQILSSSSHPVPQSVRDNAAKYLSDGKRLDSADEVNEYVFSFDVIRESKAVLAAPA</sequence>
<organism evidence="7 8">
    <name type="scientific">Neocucurbitaria cava</name>
    <dbReference type="NCBI Taxonomy" id="798079"/>
    <lineage>
        <taxon>Eukaryota</taxon>
        <taxon>Fungi</taxon>
        <taxon>Dikarya</taxon>
        <taxon>Ascomycota</taxon>
        <taxon>Pezizomycotina</taxon>
        <taxon>Dothideomycetes</taxon>
        <taxon>Pleosporomycetidae</taxon>
        <taxon>Pleosporales</taxon>
        <taxon>Pleosporineae</taxon>
        <taxon>Cucurbitariaceae</taxon>
        <taxon>Neocucurbitaria</taxon>
    </lineage>
</organism>
<dbReference type="SUPFAM" id="SSF51905">
    <property type="entry name" value="FAD/NAD(P)-binding domain"/>
    <property type="match status" value="1"/>
</dbReference>
<dbReference type="InterPro" id="IPR036188">
    <property type="entry name" value="FAD/NAD-bd_sf"/>
</dbReference>
<dbReference type="Proteomes" id="UP001140560">
    <property type="component" value="Unassembled WGS sequence"/>
</dbReference>
<evidence type="ECO:0000313" key="7">
    <source>
        <dbReference type="EMBL" id="KAJ4371954.1"/>
    </source>
</evidence>
<dbReference type="Gene3D" id="3.50.50.60">
    <property type="entry name" value="FAD/NAD(P)-binding domain"/>
    <property type="match status" value="1"/>
</dbReference>
<dbReference type="PANTHER" id="PTHR13789:SF215">
    <property type="entry name" value="FAD-BINDING DOMAIN-CONTAINING PROTEIN-RELATED"/>
    <property type="match status" value="1"/>
</dbReference>
<reference evidence="7" key="1">
    <citation type="submission" date="2022-10" db="EMBL/GenBank/DDBJ databases">
        <title>Tapping the CABI collections for fungal endophytes: first genome assemblies for Collariella, Neodidymelliopsis, Ascochyta clinopodiicola, Didymella pomorum, Didymosphaeria variabile, Neocosmospora piperis and Neocucurbitaria cava.</title>
        <authorList>
            <person name="Hill R."/>
        </authorList>
    </citation>
    <scope>NUCLEOTIDE SEQUENCE</scope>
    <source>
        <strain evidence="7">IMI 356814</strain>
    </source>
</reference>
<dbReference type="InterPro" id="IPR050493">
    <property type="entry name" value="FAD-dep_Monooxygenase_BioMet"/>
</dbReference>
<protein>
    <recommendedName>
        <fullName evidence="6">FAD-binding domain-containing protein</fullName>
    </recommendedName>
</protein>
<dbReference type="AlphaFoldDB" id="A0A9W8YBH3"/>
<dbReference type="EMBL" id="JAPEUY010000006">
    <property type="protein sequence ID" value="KAJ4371954.1"/>
    <property type="molecule type" value="Genomic_DNA"/>
</dbReference>
<comment type="caution">
    <text evidence="7">The sequence shown here is derived from an EMBL/GenBank/DDBJ whole genome shotgun (WGS) entry which is preliminary data.</text>
</comment>
<evidence type="ECO:0000256" key="2">
    <source>
        <dbReference type="ARBA" id="ARBA00022630"/>
    </source>
</evidence>
<evidence type="ECO:0000256" key="5">
    <source>
        <dbReference type="ARBA" id="ARBA00023033"/>
    </source>
</evidence>
<keyword evidence="2" id="KW-0285">Flavoprotein</keyword>
<evidence type="ECO:0000313" key="8">
    <source>
        <dbReference type="Proteomes" id="UP001140560"/>
    </source>
</evidence>
<accession>A0A9W8YBH3</accession>
<keyword evidence="4" id="KW-0560">Oxidoreductase</keyword>
<evidence type="ECO:0000256" key="4">
    <source>
        <dbReference type="ARBA" id="ARBA00023002"/>
    </source>
</evidence>
<dbReference type="GO" id="GO:0071949">
    <property type="term" value="F:FAD binding"/>
    <property type="evidence" value="ECO:0007669"/>
    <property type="project" value="InterPro"/>
</dbReference>
<proteinExistence type="inferred from homology"/>
<dbReference type="PANTHER" id="PTHR13789">
    <property type="entry name" value="MONOOXYGENASE"/>
    <property type="match status" value="1"/>
</dbReference>
<dbReference type="GO" id="GO:0004497">
    <property type="term" value="F:monooxygenase activity"/>
    <property type="evidence" value="ECO:0007669"/>
    <property type="project" value="UniProtKB-KW"/>
</dbReference>
<dbReference type="SUPFAM" id="SSF54373">
    <property type="entry name" value="FAD-linked reductases, C-terminal domain"/>
    <property type="match status" value="1"/>
</dbReference>
<dbReference type="InterPro" id="IPR002938">
    <property type="entry name" value="FAD-bd"/>
</dbReference>
<dbReference type="PRINTS" id="PR00420">
    <property type="entry name" value="RNGMNOXGNASE"/>
</dbReference>
<evidence type="ECO:0000256" key="1">
    <source>
        <dbReference type="ARBA" id="ARBA00007992"/>
    </source>
</evidence>
<dbReference type="Pfam" id="PF01494">
    <property type="entry name" value="FAD_binding_3"/>
    <property type="match status" value="1"/>
</dbReference>
<name>A0A9W8YBH3_9PLEO</name>
<dbReference type="OrthoDB" id="9993796at2759"/>
<keyword evidence="3" id="KW-0274">FAD</keyword>
<comment type="similarity">
    <text evidence="1">Belongs to the paxM FAD-dependent monooxygenase family.</text>
</comment>
<evidence type="ECO:0000256" key="3">
    <source>
        <dbReference type="ARBA" id="ARBA00022827"/>
    </source>
</evidence>
<keyword evidence="8" id="KW-1185">Reference proteome</keyword>
<keyword evidence="5" id="KW-0503">Monooxygenase</keyword>
<feature type="domain" description="FAD-binding" evidence="6">
    <location>
        <begin position="2"/>
        <end position="358"/>
    </location>
</feature>